<organism evidence="4 5">
    <name type="scientific">Flavobacterium pisciphilum</name>
    <dbReference type="NCBI Taxonomy" id="2893755"/>
    <lineage>
        <taxon>Bacteria</taxon>
        <taxon>Pseudomonadati</taxon>
        <taxon>Bacteroidota</taxon>
        <taxon>Flavobacteriia</taxon>
        <taxon>Flavobacteriales</taxon>
        <taxon>Flavobacteriaceae</taxon>
        <taxon>Flavobacterium</taxon>
    </lineage>
</organism>
<dbReference type="Proteomes" id="UP001430919">
    <property type="component" value="Unassembled WGS sequence"/>
</dbReference>
<sequence length="284" mass="31195">MKRYLLLVLFMMVTSAASAQYTIWEDDFDDAEASDWTLLDKDGNGSNWIARKNIQLDANTGSIGDGTIDVLGTYNIDFATGSPLETLENNLAITPSFDTSFYSGKISLILNAQPSIYDSNQDLSVYGSTTPDPASFTLIKTITLEREKIDAVEFKDYTVDISSFSGKKEVYIALGNNLSNGFIGYEIDKISITAEGLLGVDDMELKAQVCKLVQNPVEGNLSLELGEQFQNDETVLKIYTVGGMIVKEAAYKKEGLAVDDLTQGIYFLLVSNNGISKTIKFIKK</sequence>
<dbReference type="EMBL" id="JAJJMO010000001">
    <property type="protein sequence ID" value="MCC9070518.1"/>
    <property type="molecule type" value="Genomic_DNA"/>
</dbReference>
<dbReference type="Gene3D" id="2.60.120.200">
    <property type="match status" value="1"/>
</dbReference>
<evidence type="ECO:0000256" key="1">
    <source>
        <dbReference type="ARBA" id="ARBA00022729"/>
    </source>
</evidence>
<keyword evidence="5" id="KW-1185">Reference proteome</keyword>
<feature type="domain" description="Secretion system C-terminal sorting" evidence="3">
    <location>
        <begin position="215"/>
        <end position="282"/>
    </location>
</feature>
<evidence type="ECO:0000313" key="5">
    <source>
        <dbReference type="Proteomes" id="UP001430919"/>
    </source>
</evidence>
<dbReference type="Pfam" id="PF18962">
    <property type="entry name" value="Por_Secre_tail"/>
    <property type="match status" value="1"/>
</dbReference>
<evidence type="ECO:0000313" key="4">
    <source>
        <dbReference type="EMBL" id="MCC9070518.1"/>
    </source>
</evidence>
<proteinExistence type="predicted"/>
<protein>
    <submittedName>
        <fullName evidence="4">T9SS type A sorting domain-containing protein</fullName>
    </submittedName>
</protein>
<keyword evidence="1 2" id="KW-0732">Signal</keyword>
<reference evidence="4" key="1">
    <citation type="submission" date="2021-11" db="EMBL/GenBank/DDBJ databases">
        <title>Description of novel Flavobacterium species.</title>
        <authorList>
            <person name="Saticioglu I.B."/>
            <person name="Ay H."/>
            <person name="Altun S."/>
            <person name="Duman M."/>
        </authorList>
    </citation>
    <scope>NUCLEOTIDE SEQUENCE</scope>
    <source>
        <strain evidence="4">F-65</strain>
    </source>
</reference>
<feature type="signal peptide" evidence="2">
    <location>
        <begin position="1"/>
        <end position="19"/>
    </location>
</feature>
<dbReference type="NCBIfam" id="TIGR04183">
    <property type="entry name" value="Por_Secre_tail"/>
    <property type="match status" value="1"/>
</dbReference>
<accession>A0ABS8MP38</accession>
<dbReference type="InterPro" id="IPR026444">
    <property type="entry name" value="Secre_tail"/>
</dbReference>
<dbReference type="RefSeq" id="WP_229987250.1">
    <property type="nucleotide sequence ID" value="NZ_JAJJMO010000001.1"/>
</dbReference>
<evidence type="ECO:0000259" key="3">
    <source>
        <dbReference type="Pfam" id="PF18962"/>
    </source>
</evidence>
<name>A0ABS8MP38_9FLAO</name>
<evidence type="ECO:0000256" key="2">
    <source>
        <dbReference type="SAM" id="SignalP"/>
    </source>
</evidence>
<feature type="chain" id="PRO_5047409834" evidence="2">
    <location>
        <begin position="20"/>
        <end position="284"/>
    </location>
</feature>
<comment type="caution">
    <text evidence="4">The sequence shown here is derived from an EMBL/GenBank/DDBJ whole genome shotgun (WGS) entry which is preliminary data.</text>
</comment>
<gene>
    <name evidence="4" type="ORF">LNQ49_02750</name>
</gene>